<evidence type="ECO:0000259" key="6">
    <source>
        <dbReference type="Pfam" id="PF00394"/>
    </source>
</evidence>
<evidence type="ECO:0000259" key="7">
    <source>
        <dbReference type="Pfam" id="PF07731"/>
    </source>
</evidence>
<keyword evidence="2" id="KW-0479">Metal-binding</keyword>
<keyword evidence="4" id="KW-0560">Oxidoreductase</keyword>
<dbReference type="Gene3D" id="2.60.40.420">
    <property type="entry name" value="Cupredoxins - blue copper proteins"/>
    <property type="match status" value="3"/>
</dbReference>
<dbReference type="GO" id="GO:0004322">
    <property type="term" value="F:ferroxidase activity"/>
    <property type="evidence" value="ECO:0007669"/>
    <property type="project" value="TreeGrafter"/>
</dbReference>
<keyword evidence="3" id="KW-0732">Signal</keyword>
<name>A0A139ABC9_GONPJ</name>
<keyword evidence="10" id="KW-1185">Reference proteome</keyword>
<evidence type="ECO:0000259" key="8">
    <source>
        <dbReference type="Pfam" id="PF07732"/>
    </source>
</evidence>
<dbReference type="PROSITE" id="PS00080">
    <property type="entry name" value="MULTICOPPER_OXIDASE2"/>
    <property type="match status" value="1"/>
</dbReference>
<evidence type="ECO:0000256" key="3">
    <source>
        <dbReference type="ARBA" id="ARBA00022729"/>
    </source>
</evidence>
<dbReference type="AlphaFoldDB" id="A0A139ABC9"/>
<feature type="domain" description="Plastocyanin-like" evidence="7">
    <location>
        <begin position="412"/>
        <end position="543"/>
    </location>
</feature>
<feature type="domain" description="Plastocyanin-like" evidence="8">
    <location>
        <begin position="66"/>
        <end position="184"/>
    </location>
</feature>
<dbReference type="PROSITE" id="PS00079">
    <property type="entry name" value="MULTICOPPER_OXIDASE1"/>
    <property type="match status" value="1"/>
</dbReference>
<dbReference type="Pfam" id="PF07731">
    <property type="entry name" value="Cu-oxidase_2"/>
    <property type="match status" value="1"/>
</dbReference>
<dbReference type="STRING" id="1344416.A0A139ABC9"/>
<dbReference type="Pfam" id="PF07732">
    <property type="entry name" value="Cu-oxidase_3"/>
    <property type="match status" value="1"/>
</dbReference>
<gene>
    <name evidence="9" type="ORF">M427DRAFT_124752</name>
</gene>
<dbReference type="InterPro" id="IPR002355">
    <property type="entry name" value="Cu_oxidase_Cu_BS"/>
</dbReference>
<dbReference type="InterPro" id="IPR001117">
    <property type="entry name" value="Cu-oxidase_2nd"/>
</dbReference>
<dbReference type="Proteomes" id="UP000070544">
    <property type="component" value="Unassembled WGS sequence"/>
</dbReference>
<dbReference type="GO" id="GO:0033573">
    <property type="term" value="C:high-affinity iron permease complex"/>
    <property type="evidence" value="ECO:0007669"/>
    <property type="project" value="TreeGrafter"/>
</dbReference>
<evidence type="ECO:0000256" key="1">
    <source>
        <dbReference type="ARBA" id="ARBA00010609"/>
    </source>
</evidence>
<dbReference type="GO" id="GO:0033215">
    <property type="term" value="P:reductive iron assimilation"/>
    <property type="evidence" value="ECO:0007669"/>
    <property type="project" value="TreeGrafter"/>
</dbReference>
<dbReference type="SUPFAM" id="SSF49503">
    <property type="entry name" value="Cupredoxins"/>
    <property type="match status" value="3"/>
</dbReference>
<dbReference type="CDD" id="cd13851">
    <property type="entry name" value="CuRO_1_Fet3p"/>
    <property type="match status" value="1"/>
</dbReference>
<dbReference type="InterPro" id="IPR044130">
    <property type="entry name" value="CuRO_2_Fet3-like"/>
</dbReference>
<dbReference type="CDD" id="cd13877">
    <property type="entry name" value="CuRO_2_Fet3p_like"/>
    <property type="match status" value="1"/>
</dbReference>
<dbReference type="EMBL" id="KQ965775">
    <property type="protein sequence ID" value="KXS13713.1"/>
    <property type="molecule type" value="Genomic_DNA"/>
</dbReference>
<dbReference type="GO" id="GO:0010106">
    <property type="term" value="P:cellular response to iron ion starvation"/>
    <property type="evidence" value="ECO:0007669"/>
    <property type="project" value="TreeGrafter"/>
</dbReference>
<proteinExistence type="inferred from homology"/>
<dbReference type="InterPro" id="IPR011706">
    <property type="entry name" value="Cu-oxidase_C"/>
</dbReference>
<sequence length="687" mass="75003">MRPGPETTVSYYKPRRKEHIQSHGVHLDSLLRRSGPMMRHIAASAALLACLATATLAATKEIWYSITYARANPSGLFERRVIGVNGTWPPPIIEINANDTLIVHAKNGLGDTITAVHHHGMFFNRTSWYDGAVGVTQCGVPPNATFDYIIDTKTSGQTGTYWYHGHSLGQYVDGLRAPLIIHNTPEVYKYDDEYIVALYDWYHEQHRVLMGRFLSEANPTGAEPVPNTGIIQIGHNGSYIGGFNENSTIPFTAGKTYRLRIINMSALTMFHLWLDGHNITVIEVDGTDTEPFPIEQVALSAAQRVSVLVTALNSTKSNYLLHANMNPAMFDKVPKDLVLNLTSTILYNVSFPTVDETTADDYDEFPDGDLVPIVKEAEATADTSITLEAVFGTSDDGTNRAFFNLVTYIQPITPSLLTASSMGALASSVEVYGQTSSYVLESGKNIELVVVNTDKGYHPFHLHGHKFQLVGLSHNVSSDDPADNPPISESLANPMRRDTVMIPPGGSRTFRFRADNPGAWLFHCHIEWHLESGLAATFIEAPDAIQKLASGAPKVLNDQCAALGISTEGNAGGKNSTTDFGAYGFGPYVQSLGFKPKGIDHLTLPPSYQVALVACVISAIMGIAAVAWYPLGGGLDEDELELEVAAAMALKEQKGSKWQRRRNCLIRDLWKKSGSRTRLVSVLLGVG</sequence>
<reference evidence="9 10" key="1">
    <citation type="journal article" date="2015" name="Genome Biol. Evol.">
        <title>Phylogenomic analyses indicate that early fungi evolved digesting cell walls of algal ancestors of land plants.</title>
        <authorList>
            <person name="Chang Y."/>
            <person name="Wang S."/>
            <person name="Sekimoto S."/>
            <person name="Aerts A.L."/>
            <person name="Choi C."/>
            <person name="Clum A."/>
            <person name="LaButti K.M."/>
            <person name="Lindquist E.A."/>
            <person name="Yee Ngan C."/>
            <person name="Ohm R.A."/>
            <person name="Salamov A.A."/>
            <person name="Grigoriev I.V."/>
            <person name="Spatafora J.W."/>
            <person name="Berbee M.L."/>
        </authorList>
    </citation>
    <scope>NUCLEOTIDE SEQUENCE [LARGE SCALE GENOMIC DNA]</scope>
    <source>
        <strain evidence="9 10">JEL478</strain>
    </source>
</reference>
<dbReference type="OMA" id="ILHVGTH"/>
<dbReference type="PANTHER" id="PTHR11709">
    <property type="entry name" value="MULTI-COPPER OXIDASE"/>
    <property type="match status" value="1"/>
</dbReference>
<evidence type="ECO:0000256" key="5">
    <source>
        <dbReference type="ARBA" id="ARBA00023008"/>
    </source>
</evidence>
<evidence type="ECO:0000313" key="10">
    <source>
        <dbReference type="Proteomes" id="UP000070544"/>
    </source>
</evidence>
<dbReference type="InterPro" id="IPR033138">
    <property type="entry name" value="Cu_oxidase_CS"/>
</dbReference>
<dbReference type="GO" id="GO:0005507">
    <property type="term" value="F:copper ion binding"/>
    <property type="evidence" value="ECO:0007669"/>
    <property type="project" value="InterPro"/>
</dbReference>
<accession>A0A139ABC9</accession>
<dbReference type="OrthoDB" id="2121828at2759"/>
<evidence type="ECO:0000313" key="9">
    <source>
        <dbReference type="EMBL" id="KXS13713.1"/>
    </source>
</evidence>
<evidence type="ECO:0000256" key="2">
    <source>
        <dbReference type="ARBA" id="ARBA00022723"/>
    </source>
</evidence>
<comment type="similarity">
    <text evidence="1">Belongs to the multicopper oxidase family.</text>
</comment>
<dbReference type="PANTHER" id="PTHR11709:SF361">
    <property type="entry name" value="IRON TRANSPORT MULTICOPPER OXIDASE FET3"/>
    <property type="match status" value="1"/>
</dbReference>
<feature type="domain" description="Plastocyanin-like" evidence="6">
    <location>
        <begin position="193"/>
        <end position="331"/>
    </location>
</feature>
<organism evidence="9 10">
    <name type="scientific">Gonapodya prolifera (strain JEL478)</name>
    <name type="common">Monoblepharis prolifera</name>
    <dbReference type="NCBI Taxonomy" id="1344416"/>
    <lineage>
        <taxon>Eukaryota</taxon>
        <taxon>Fungi</taxon>
        <taxon>Fungi incertae sedis</taxon>
        <taxon>Chytridiomycota</taxon>
        <taxon>Chytridiomycota incertae sedis</taxon>
        <taxon>Monoblepharidomycetes</taxon>
        <taxon>Monoblepharidales</taxon>
        <taxon>Gonapodyaceae</taxon>
        <taxon>Gonapodya</taxon>
    </lineage>
</organism>
<evidence type="ECO:0000256" key="4">
    <source>
        <dbReference type="ARBA" id="ARBA00023002"/>
    </source>
</evidence>
<dbReference type="CDD" id="cd13899">
    <property type="entry name" value="CuRO_3_Fet3p"/>
    <property type="match status" value="1"/>
</dbReference>
<keyword evidence="5" id="KW-0186">Copper</keyword>
<protein>
    <submittedName>
        <fullName evidence="9">Multicopper oxidase</fullName>
    </submittedName>
</protein>
<dbReference type="InterPro" id="IPR008972">
    <property type="entry name" value="Cupredoxin"/>
</dbReference>
<dbReference type="InterPro" id="IPR011707">
    <property type="entry name" value="Cu-oxidase-like_N"/>
</dbReference>
<dbReference type="Pfam" id="PF00394">
    <property type="entry name" value="Cu-oxidase"/>
    <property type="match status" value="1"/>
</dbReference>
<dbReference type="InterPro" id="IPR045087">
    <property type="entry name" value="Cu-oxidase_fam"/>
</dbReference>